<keyword evidence="2" id="KW-1185">Reference proteome</keyword>
<evidence type="ECO:0000313" key="2">
    <source>
        <dbReference type="Proteomes" id="UP000298327"/>
    </source>
</evidence>
<gene>
    <name evidence="1" type="ORF">EVG20_g8646</name>
</gene>
<sequence length="204" mass="21546">MHAPCALIAPIIPIAFPTSAMPPHHDWCISVPTLIPASASSLIGDQRSPSCLLRTRLSRHSRPEHVGGLHPHAAIAPSSHSARLRCAQRAPRLTSITCPNCGQRATITLMRSVCANALVTAKMSPCIQRSPIAVSASVACGARTPIVTTSTLAVFSIFLSPLARLRHPFIAQRTAGLSSAPSSRQACTFVVSTSLSLPVWPRGV</sequence>
<name>A0A4Y9Y4Q9_9AGAM</name>
<dbReference type="AlphaFoldDB" id="A0A4Y9Y4Q9"/>
<dbReference type="Proteomes" id="UP000298327">
    <property type="component" value="Unassembled WGS sequence"/>
</dbReference>
<comment type="caution">
    <text evidence="1">The sequence shown here is derived from an EMBL/GenBank/DDBJ whole genome shotgun (WGS) entry which is preliminary data.</text>
</comment>
<evidence type="ECO:0000313" key="1">
    <source>
        <dbReference type="EMBL" id="TFY57170.1"/>
    </source>
</evidence>
<proteinExistence type="predicted"/>
<protein>
    <submittedName>
        <fullName evidence="1">Uncharacterized protein</fullName>
    </submittedName>
</protein>
<organism evidence="1 2">
    <name type="scientific">Dentipellis fragilis</name>
    <dbReference type="NCBI Taxonomy" id="205917"/>
    <lineage>
        <taxon>Eukaryota</taxon>
        <taxon>Fungi</taxon>
        <taxon>Dikarya</taxon>
        <taxon>Basidiomycota</taxon>
        <taxon>Agaricomycotina</taxon>
        <taxon>Agaricomycetes</taxon>
        <taxon>Russulales</taxon>
        <taxon>Hericiaceae</taxon>
        <taxon>Dentipellis</taxon>
    </lineage>
</organism>
<accession>A0A4Y9Y4Q9</accession>
<reference evidence="1 2" key="1">
    <citation type="submission" date="2019-02" db="EMBL/GenBank/DDBJ databases">
        <title>Genome sequencing of the rare red list fungi Dentipellis fragilis.</title>
        <authorList>
            <person name="Buettner E."/>
            <person name="Kellner H."/>
        </authorList>
    </citation>
    <scope>NUCLEOTIDE SEQUENCE [LARGE SCALE GENOMIC DNA]</scope>
    <source>
        <strain evidence="1 2">DSM 105465</strain>
    </source>
</reference>
<dbReference type="EMBL" id="SEOQ01000770">
    <property type="protein sequence ID" value="TFY57170.1"/>
    <property type="molecule type" value="Genomic_DNA"/>
</dbReference>